<dbReference type="Pfam" id="PF00069">
    <property type="entry name" value="Pkinase"/>
    <property type="match status" value="1"/>
</dbReference>
<dbReference type="InParanoid" id="Q24GR9"/>
<dbReference type="GO" id="GO:0005524">
    <property type="term" value="F:ATP binding"/>
    <property type="evidence" value="ECO:0007669"/>
    <property type="project" value="UniProtKB-KW"/>
</dbReference>
<dbReference type="HOGENOM" id="CLU_024237_1_0_1"/>
<dbReference type="KEGG" id="tet:TTHERM_00976420"/>
<keyword evidence="4" id="KW-0067">ATP-binding</keyword>
<keyword evidence="5" id="KW-0175">Coiled coil</keyword>
<dbReference type="InterPro" id="IPR045269">
    <property type="entry name" value="Atg1-like"/>
</dbReference>
<dbReference type="RefSeq" id="XP_001027180.2">
    <property type="nucleotide sequence ID" value="XM_001027180.2"/>
</dbReference>
<dbReference type="GO" id="GO:0000045">
    <property type="term" value="P:autophagosome assembly"/>
    <property type="evidence" value="ECO:0007669"/>
    <property type="project" value="TreeGrafter"/>
</dbReference>
<dbReference type="PROSITE" id="PS50011">
    <property type="entry name" value="PROTEIN_KINASE_DOM"/>
    <property type="match status" value="1"/>
</dbReference>
<dbReference type="InterPro" id="IPR011009">
    <property type="entry name" value="Kinase-like_dom_sf"/>
</dbReference>
<name>Q24GR9_TETTS</name>
<dbReference type="GeneID" id="7830041"/>
<dbReference type="GO" id="GO:0004674">
    <property type="term" value="F:protein serine/threonine kinase activity"/>
    <property type="evidence" value="ECO:0007669"/>
    <property type="project" value="InterPro"/>
</dbReference>
<sequence length="569" mass="66809">MDTIRQNILGSQEAKYNLVLHLQKRKKVKEMYRMKGIDMLDKPELVISDIKEPNLTPQQVLIYQAMKSELTNKGYSDFRFLAHGAQGLVLLAKDSKTNMRYAIKGVQVRDFLGNLDEDLNNQVKQEVEILKKCRDSPYVVSLIDQFEGNEFSYLVLTECQGTLTQILEFQNKRLNELSAIKYAKDIAQGLYYIHSKGYLVNDLKTDSILIDYNGNAVVCGFDVADNFEKNSGYSINKYMGNFLYQAPECYDPADPYIGKVYHDKYQKLGITVRLEPSVRSEACSLGYLIYTLVQGVGYLVSNKHEQLNYDDEFKNFVYHKQLKYIIEGLTNFVPMNRISINEALIILKGIISFEFQLDEMLIETIDENTQQFTSSLKNQIEFVRNFSNKFYPIIKSEETLIQELIEGPNFTNISSIYSKQYVKKEAKIEESQKTNLQLQQRISEQDKTIKILLTQLEQSQNQLINQPQVTMMQTMKKINQQHFIFLRNQLKNRKRKMICQKKKLTLNSKNKQVYNRNQQKYYEKETCNQFLLKNYLRIKEISFIPQKNEQLEVNHFENHDHKFIFIFFQ</sequence>
<dbReference type="STRING" id="312017.Q24GR9"/>
<evidence type="ECO:0000256" key="5">
    <source>
        <dbReference type="SAM" id="Coils"/>
    </source>
</evidence>
<evidence type="ECO:0000256" key="2">
    <source>
        <dbReference type="ARBA" id="ARBA00022741"/>
    </source>
</evidence>
<dbReference type="GO" id="GO:0010506">
    <property type="term" value="P:regulation of autophagy"/>
    <property type="evidence" value="ECO:0007669"/>
    <property type="project" value="InterPro"/>
</dbReference>
<accession>Q24GR9</accession>
<protein>
    <submittedName>
        <fullName evidence="7">Kinase domain protein</fullName>
    </submittedName>
</protein>
<dbReference type="SUPFAM" id="SSF56112">
    <property type="entry name" value="Protein kinase-like (PK-like)"/>
    <property type="match status" value="1"/>
</dbReference>
<evidence type="ECO:0000256" key="3">
    <source>
        <dbReference type="ARBA" id="ARBA00022777"/>
    </source>
</evidence>
<dbReference type="GO" id="GO:0005776">
    <property type="term" value="C:autophagosome"/>
    <property type="evidence" value="ECO:0007669"/>
    <property type="project" value="TreeGrafter"/>
</dbReference>
<dbReference type="OrthoDB" id="371082at2759"/>
<keyword evidence="1" id="KW-0808">Transferase</keyword>
<organism evidence="7 8">
    <name type="scientific">Tetrahymena thermophila (strain SB210)</name>
    <dbReference type="NCBI Taxonomy" id="312017"/>
    <lineage>
        <taxon>Eukaryota</taxon>
        <taxon>Sar</taxon>
        <taxon>Alveolata</taxon>
        <taxon>Ciliophora</taxon>
        <taxon>Intramacronucleata</taxon>
        <taxon>Oligohymenophorea</taxon>
        <taxon>Hymenostomatida</taxon>
        <taxon>Tetrahymenina</taxon>
        <taxon>Tetrahymenidae</taxon>
        <taxon>Tetrahymena</taxon>
    </lineage>
</organism>
<dbReference type="SMART" id="SM00220">
    <property type="entry name" value="S_TKc"/>
    <property type="match status" value="1"/>
</dbReference>
<evidence type="ECO:0000313" key="8">
    <source>
        <dbReference type="Proteomes" id="UP000009168"/>
    </source>
</evidence>
<feature type="coiled-coil region" evidence="5">
    <location>
        <begin position="421"/>
        <end position="462"/>
    </location>
</feature>
<dbReference type="GO" id="GO:0005829">
    <property type="term" value="C:cytosol"/>
    <property type="evidence" value="ECO:0007669"/>
    <property type="project" value="TreeGrafter"/>
</dbReference>
<dbReference type="AlphaFoldDB" id="Q24GR9"/>
<reference evidence="8" key="1">
    <citation type="journal article" date="2006" name="PLoS Biol.">
        <title>Macronuclear genome sequence of the ciliate Tetrahymena thermophila, a model eukaryote.</title>
        <authorList>
            <person name="Eisen J.A."/>
            <person name="Coyne R.S."/>
            <person name="Wu M."/>
            <person name="Wu D."/>
            <person name="Thiagarajan M."/>
            <person name="Wortman J.R."/>
            <person name="Badger J.H."/>
            <person name="Ren Q."/>
            <person name="Amedeo P."/>
            <person name="Jones K.M."/>
            <person name="Tallon L.J."/>
            <person name="Delcher A.L."/>
            <person name="Salzberg S.L."/>
            <person name="Silva J.C."/>
            <person name="Haas B.J."/>
            <person name="Majoros W.H."/>
            <person name="Farzad M."/>
            <person name="Carlton J.M."/>
            <person name="Smith R.K. Jr."/>
            <person name="Garg J."/>
            <person name="Pearlman R.E."/>
            <person name="Karrer K.M."/>
            <person name="Sun L."/>
            <person name="Manning G."/>
            <person name="Elde N.C."/>
            <person name="Turkewitz A.P."/>
            <person name="Asai D.J."/>
            <person name="Wilkes D.E."/>
            <person name="Wang Y."/>
            <person name="Cai H."/>
            <person name="Collins K."/>
            <person name="Stewart B.A."/>
            <person name="Lee S.R."/>
            <person name="Wilamowska K."/>
            <person name="Weinberg Z."/>
            <person name="Ruzzo W.L."/>
            <person name="Wloga D."/>
            <person name="Gaertig J."/>
            <person name="Frankel J."/>
            <person name="Tsao C.-C."/>
            <person name="Gorovsky M.A."/>
            <person name="Keeling P.J."/>
            <person name="Waller R.F."/>
            <person name="Patron N.J."/>
            <person name="Cherry J.M."/>
            <person name="Stover N.A."/>
            <person name="Krieger C.J."/>
            <person name="del Toro C."/>
            <person name="Ryder H.F."/>
            <person name="Williamson S.C."/>
            <person name="Barbeau R.A."/>
            <person name="Hamilton E.P."/>
            <person name="Orias E."/>
        </authorList>
    </citation>
    <scope>NUCLEOTIDE SEQUENCE [LARGE SCALE GENOMIC DNA]</scope>
    <source>
        <strain evidence="8">SB210</strain>
    </source>
</reference>
<dbReference type="InterPro" id="IPR000719">
    <property type="entry name" value="Prot_kinase_dom"/>
</dbReference>
<feature type="non-terminal residue" evidence="7">
    <location>
        <position position="569"/>
    </location>
</feature>
<dbReference type="Gene3D" id="3.30.200.20">
    <property type="entry name" value="Phosphorylase Kinase, domain 1"/>
    <property type="match status" value="1"/>
</dbReference>
<dbReference type="GO" id="GO:0016020">
    <property type="term" value="C:membrane"/>
    <property type="evidence" value="ECO:0007669"/>
    <property type="project" value="TreeGrafter"/>
</dbReference>
<gene>
    <name evidence="7" type="ORF">TTHERM_00976420</name>
</gene>
<evidence type="ECO:0000259" key="6">
    <source>
        <dbReference type="PROSITE" id="PS50011"/>
    </source>
</evidence>
<dbReference type="PANTHER" id="PTHR24348">
    <property type="entry name" value="SERINE/THREONINE-PROTEIN KINASE UNC-51-RELATED"/>
    <property type="match status" value="1"/>
</dbReference>
<evidence type="ECO:0000256" key="4">
    <source>
        <dbReference type="ARBA" id="ARBA00022840"/>
    </source>
</evidence>
<evidence type="ECO:0000256" key="1">
    <source>
        <dbReference type="ARBA" id="ARBA00022679"/>
    </source>
</evidence>
<dbReference type="GO" id="GO:0000407">
    <property type="term" value="C:phagophore assembly site"/>
    <property type="evidence" value="ECO:0007669"/>
    <property type="project" value="TreeGrafter"/>
</dbReference>
<keyword evidence="8" id="KW-1185">Reference proteome</keyword>
<keyword evidence="2" id="KW-0547">Nucleotide-binding</keyword>
<dbReference type="EMBL" id="GG662254">
    <property type="protein sequence ID" value="EAS06938.2"/>
    <property type="molecule type" value="Genomic_DNA"/>
</dbReference>
<feature type="domain" description="Protein kinase" evidence="6">
    <location>
        <begin position="75"/>
        <end position="351"/>
    </location>
</feature>
<dbReference type="PANTHER" id="PTHR24348:SF22">
    <property type="entry name" value="NON-SPECIFIC SERINE_THREONINE PROTEIN KINASE"/>
    <property type="match status" value="1"/>
</dbReference>
<keyword evidence="3 7" id="KW-0418">Kinase</keyword>
<evidence type="ECO:0000313" key="7">
    <source>
        <dbReference type="EMBL" id="EAS06938.2"/>
    </source>
</evidence>
<dbReference type="Proteomes" id="UP000009168">
    <property type="component" value="Unassembled WGS sequence"/>
</dbReference>
<dbReference type="Gene3D" id="1.10.510.10">
    <property type="entry name" value="Transferase(Phosphotransferase) domain 1"/>
    <property type="match status" value="1"/>
</dbReference>
<proteinExistence type="predicted"/>